<sequence length="227" mass="25723">MLAALCDKAEFKRFAVGSLKRLLWLRDLVLQWIPELQASIRPLSASAKQDIDYIRTSYAILCTLIHQYFDLPFDSTKYPLIVSSSLQRMTEEEDPFAMSYEAWKHATVPHKGICKKLRLLAESTLLSNRPDPRGGPAFAQACKVKGVDERIAADSDVVIHMKNLLKEIDTVTFQNETERVGFATAIDFVIARTRNSNDGGHYVEESPDVNRSLQDWSRAPNQSHLSR</sequence>
<organism evidence="2 3">
    <name type="scientific">Piloderma croceum (strain F 1598)</name>
    <dbReference type="NCBI Taxonomy" id="765440"/>
    <lineage>
        <taxon>Eukaryota</taxon>
        <taxon>Fungi</taxon>
        <taxon>Dikarya</taxon>
        <taxon>Basidiomycota</taxon>
        <taxon>Agaricomycotina</taxon>
        <taxon>Agaricomycetes</taxon>
        <taxon>Agaricomycetidae</taxon>
        <taxon>Atheliales</taxon>
        <taxon>Atheliaceae</taxon>
        <taxon>Piloderma</taxon>
    </lineage>
</organism>
<keyword evidence="3" id="KW-1185">Reference proteome</keyword>
<dbReference type="AlphaFoldDB" id="A0A0C3BZ79"/>
<reference evidence="2 3" key="1">
    <citation type="submission" date="2014-04" db="EMBL/GenBank/DDBJ databases">
        <authorList>
            <consortium name="DOE Joint Genome Institute"/>
            <person name="Kuo A."/>
            <person name="Tarkka M."/>
            <person name="Buscot F."/>
            <person name="Kohler A."/>
            <person name="Nagy L.G."/>
            <person name="Floudas D."/>
            <person name="Copeland A."/>
            <person name="Barry K.W."/>
            <person name="Cichocki N."/>
            <person name="Veneault-Fourrey C."/>
            <person name="LaButti K."/>
            <person name="Lindquist E.A."/>
            <person name="Lipzen A."/>
            <person name="Lundell T."/>
            <person name="Morin E."/>
            <person name="Murat C."/>
            <person name="Sun H."/>
            <person name="Tunlid A."/>
            <person name="Henrissat B."/>
            <person name="Grigoriev I.V."/>
            <person name="Hibbett D.S."/>
            <person name="Martin F."/>
            <person name="Nordberg H.P."/>
            <person name="Cantor M.N."/>
            <person name="Hua S.X."/>
        </authorList>
    </citation>
    <scope>NUCLEOTIDE SEQUENCE [LARGE SCALE GENOMIC DNA]</scope>
    <source>
        <strain evidence="2 3">F 1598</strain>
    </source>
</reference>
<dbReference type="EMBL" id="KN832970">
    <property type="protein sequence ID" value="KIM91853.1"/>
    <property type="molecule type" value="Genomic_DNA"/>
</dbReference>
<evidence type="ECO:0000313" key="3">
    <source>
        <dbReference type="Proteomes" id="UP000054166"/>
    </source>
</evidence>
<accession>A0A0C3BZ79</accession>
<name>A0A0C3BZ79_PILCF</name>
<gene>
    <name evidence="2" type="ORF">PILCRDRAFT_34</name>
</gene>
<dbReference type="InParanoid" id="A0A0C3BZ79"/>
<evidence type="ECO:0000256" key="1">
    <source>
        <dbReference type="SAM" id="MobiDB-lite"/>
    </source>
</evidence>
<evidence type="ECO:0000313" key="2">
    <source>
        <dbReference type="EMBL" id="KIM91853.1"/>
    </source>
</evidence>
<reference evidence="3" key="2">
    <citation type="submission" date="2015-01" db="EMBL/GenBank/DDBJ databases">
        <title>Evolutionary Origins and Diversification of the Mycorrhizal Mutualists.</title>
        <authorList>
            <consortium name="DOE Joint Genome Institute"/>
            <consortium name="Mycorrhizal Genomics Consortium"/>
            <person name="Kohler A."/>
            <person name="Kuo A."/>
            <person name="Nagy L.G."/>
            <person name="Floudas D."/>
            <person name="Copeland A."/>
            <person name="Barry K.W."/>
            <person name="Cichocki N."/>
            <person name="Veneault-Fourrey C."/>
            <person name="LaButti K."/>
            <person name="Lindquist E.A."/>
            <person name="Lipzen A."/>
            <person name="Lundell T."/>
            <person name="Morin E."/>
            <person name="Murat C."/>
            <person name="Riley R."/>
            <person name="Ohm R."/>
            <person name="Sun H."/>
            <person name="Tunlid A."/>
            <person name="Henrissat B."/>
            <person name="Grigoriev I.V."/>
            <person name="Hibbett D.S."/>
            <person name="Martin F."/>
        </authorList>
    </citation>
    <scope>NUCLEOTIDE SEQUENCE [LARGE SCALE GENOMIC DNA]</scope>
    <source>
        <strain evidence="3">F 1598</strain>
    </source>
</reference>
<dbReference type="HOGENOM" id="CLU_1220089_0_0_1"/>
<feature type="region of interest" description="Disordered" evidence="1">
    <location>
        <begin position="197"/>
        <end position="227"/>
    </location>
</feature>
<protein>
    <submittedName>
        <fullName evidence="2">Uncharacterized protein</fullName>
    </submittedName>
</protein>
<proteinExistence type="predicted"/>
<feature type="compositionally biased region" description="Polar residues" evidence="1">
    <location>
        <begin position="209"/>
        <end position="227"/>
    </location>
</feature>
<dbReference type="Proteomes" id="UP000054166">
    <property type="component" value="Unassembled WGS sequence"/>
</dbReference>